<dbReference type="AlphaFoldDB" id="A0A8J6NXI4"/>
<comment type="caution">
    <text evidence="1">The sequence shown here is derived from an EMBL/GenBank/DDBJ whole genome shotgun (WGS) entry which is preliminary data.</text>
</comment>
<proteinExistence type="predicted"/>
<dbReference type="Pfam" id="PF03692">
    <property type="entry name" value="CxxCxxCC"/>
    <property type="match status" value="1"/>
</dbReference>
<dbReference type="InterPro" id="IPR005358">
    <property type="entry name" value="Puta_zinc/iron-chelating_dom"/>
</dbReference>
<protein>
    <submittedName>
        <fullName evidence="1">YkgJ family cysteine cluster protein</fullName>
    </submittedName>
</protein>
<reference evidence="1 2" key="1">
    <citation type="submission" date="2020-08" db="EMBL/GenBank/DDBJ databases">
        <title>Bridging the membrane lipid divide: bacteria of the FCB group superphylum have the potential to synthesize archaeal ether lipids.</title>
        <authorList>
            <person name="Villanueva L."/>
            <person name="Von Meijenfeldt F.A.B."/>
            <person name="Westbye A.B."/>
            <person name="Yadav S."/>
            <person name="Hopmans E.C."/>
            <person name="Dutilh B.E."/>
            <person name="Sinninghe Damste J.S."/>
        </authorList>
    </citation>
    <scope>NUCLEOTIDE SEQUENCE [LARGE SCALE GENOMIC DNA]</scope>
    <source>
        <strain evidence="1">NIOZ-UU17</strain>
    </source>
</reference>
<dbReference type="Proteomes" id="UP000605201">
    <property type="component" value="Unassembled WGS sequence"/>
</dbReference>
<name>A0A8J6NXI4_9BACT</name>
<evidence type="ECO:0000313" key="2">
    <source>
        <dbReference type="Proteomes" id="UP000605201"/>
    </source>
</evidence>
<evidence type="ECO:0000313" key="1">
    <source>
        <dbReference type="EMBL" id="MBC8431724.1"/>
    </source>
</evidence>
<gene>
    <name evidence="1" type="ORF">H8D96_07365</name>
</gene>
<organism evidence="1 2">
    <name type="scientific">Candidatus Desulfatibia vada</name>
    <dbReference type="NCBI Taxonomy" id="2841696"/>
    <lineage>
        <taxon>Bacteria</taxon>
        <taxon>Pseudomonadati</taxon>
        <taxon>Thermodesulfobacteriota</taxon>
        <taxon>Desulfobacteria</taxon>
        <taxon>Desulfobacterales</taxon>
        <taxon>Desulfobacterales incertae sedis</taxon>
        <taxon>Candidatus Desulfatibia</taxon>
    </lineage>
</organism>
<dbReference type="EMBL" id="JACNIG010000166">
    <property type="protein sequence ID" value="MBC8431724.1"/>
    <property type="molecule type" value="Genomic_DNA"/>
</dbReference>
<sequence length="229" mass="26012">MEIDLALYFEQYQAVTKMADDVFERVKKEHPKEVTCEIKCADCCHALFDLTLVEALYLNHKFNQKFQGKEREQLIEKANRADRKVYMIKRKAYQEMQSGKKEVEILVELAAERCRCPLLNAKDVCDLYEERPITCRLYGIPTSIGGVGHTCGQSGFEEGKPYPTVNLDTIQGKLFAISQELVASIKTKHAQMADMLVPVSMALITVYDAEYLGMTKTTQRADKRGPADD</sequence>
<accession>A0A8J6NXI4</accession>